<dbReference type="Gene3D" id="3.40.50.720">
    <property type="entry name" value="NAD(P)-binding Rossmann-like Domain"/>
    <property type="match status" value="1"/>
</dbReference>
<dbReference type="InterPro" id="IPR036291">
    <property type="entry name" value="NAD(P)-bd_dom_sf"/>
</dbReference>
<dbReference type="Pfam" id="PF13561">
    <property type="entry name" value="adh_short_C2"/>
    <property type="match status" value="1"/>
</dbReference>
<dbReference type="InterPro" id="IPR023985">
    <property type="entry name" value="SDR_subfam_1"/>
</dbReference>
<evidence type="ECO:0000313" key="5">
    <source>
        <dbReference type="Proteomes" id="UP000272400"/>
    </source>
</evidence>
<dbReference type="PANTHER" id="PTHR24321:SF8">
    <property type="entry name" value="ESTRADIOL 17-BETA-DEHYDROGENASE 8-RELATED"/>
    <property type="match status" value="1"/>
</dbReference>
<dbReference type="PANTHER" id="PTHR24321">
    <property type="entry name" value="DEHYDROGENASES, SHORT CHAIN"/>
    <property type="match status" value="1"/>
</dbReference>
<comment type="similarity">
    <text evidence="1">Belongs to the short-chain dehydrogenases/reductases (SDR) family.</text>
</comment>
<dbReference type="GO" id="GO:0016491">
    <property type="term" value="F:oxidoreductase activity"/>
    <property type="evidence" value="ECO:0007669"/>
    <property type="project" value="UniProtKB-KW"/>
</dbReference>
<gene>
    <name evidence="4" type="ORF">EDD29_5582</name>
</gene>
<dbReference type="EMBL" id="RJKE01000001">
    <property type="protein sequence ID" value="ROO87933.1"/>
    <property type="molecule type" value="Genomic_DNA"/>
</dbReference>
<protein>
    <submittedName>
        <fullName evidence="4">SDR family mycofactocin-dependent oxidoreductase</fullName>
    </submittedName>
</protein>
<dbReference type="CDD" id="cd05233">
    <property type="entry name" value="SDR_c"/>
    <property type="match status" value="1"/>
</dbReference>
<keyword evidence="2" id="KW-0560">Oxidoreductase</keyword>
<dbReference type="AlphaFoldDB" id="A0A3N1D322"/>
<dbReference type="Proteomes" id="UP000272400">
    <property type="component" value="Unassembled WGS sequence"/>
</dbReference>
<evidence type="ECO:0000256" key="3">
    <source>
        <dbReference type="ARBA" id="ARBA00023027"/>
    </source>
</evidence>
<dbReference type="NCBIfam" id="TIGR03971">
    <property type="entry name" value="SDR_subfam_1"/>
    <property type="match status" value="1"/>
</dbReference>
<keyword evidence="3" id="KW-0520">NAD</keyword>
<evidence type="ECO:0000313" key="4">
    <source>
        <dbReference type="EMBL" id="ROO87933.1"/>
    </source>
</evidence>
<dbReference type="FunFam" id="3.40.50.720:FF:000084">
    <property type="entry name" value="Short-chain dehydrogenase reductase"/>
    <property type="match status" value="1"/>
</dbReference>
<proteinExistence type="inferred from homology"/>
<organism evidence="4 5">
    <name type="scientific">Actinocorallia herbida</name>
    <dbReference type="NCBI Taxonomy" id="58109"/>
    <lineage>
        <taxon>Bacteria</taxon>
        <taxon>Bacillati</taxon>
        <taxon>Actinomycetota</taxon>
        <taxon>Actinomycetes</taxon>
        <taxon>Streptosporangiales</taxon>
        <taxon>Thermomonosporaceae</taxon>
        <taxon>Actinocorallia</taxon>
    </lineage>
</organism>
<reference evidence="4 5" key="1">
    <citation type="submission" date="2018-11" db="EMBL/GenBank/DDBJ databases">
        <title>Sequencing the genomes of 1000 actinobacteria strains.</title>
        <authorList>
            <person name="Klenk H.-P."/>
        </authorList>
    </citation>
    <scope>NUCLEOTIDE SEQUENCE [LARGE SCALE GENOMIC DNA]</scope>
    <source>
        <strain evidence="4 5">DSM 44254</strain>
    </source>
</reference>
<sequence>MGRVQDKVVFITGAARGQGRAHALRLAQEGADIIGVDLCADIPTNDYALATPEDLAETVRLVEKLGRRMVGLRADVRDPGALRDAVAQGVAELGRLDAVVAQAGICPLGTQDPQAFLDAVAVDFNGVFHAVQAALPHLPDGASIVATGSVAGLLPGGTDNPAMGFGGLGYSWAKRAVASFVHDLALTLAPRGIRANAVHPTNTNTAMLNSDVMYRQFRPDLAHPTRDDALLAFPAMNAMPVGFVEPEDIAAAVLFLVSDESRFVTGLQMRVDAGSYVKNRPQQPVF</sequence>
<keyword evidence="5" id="KW-1185">Reference proteome</keyword>
<accession>A0A3N1D322</accession>
<evidence type="ECO:0000256" key="2">
    <source>
        <dbReference type="ARBA" id="ARBA00023002"/>
    </source>
</evidence>
<dbReference type="RefSeq" id="WP_123667158.1">
    <property type="nucleotide sequence ID" value="NZ_RJKE01000001.1"/>
</dbReference>
<evidence type="ECO:0000256" key="1">
    <source>
        <dbReference type="ARBA" id="ARBA00006484"/>
    </source>
</evidence>
<dbReference type="OrthoDB" id="5173603at2"/>
<comment type="caution">
    <text evidence="4">The sequence shown here is derived from an EMBL/GenBank/DDBJ whole genome shotgun (WGS) entry which is preliminary data.</text>
</comment>
<dbReference type="SUPFAM" id="SSF51735">
    <property type="entry name" value="NAD(P)-binding Rossmann-fold domains"/>
    <property type="match status" value="1"/>
</dbReference>
<name>A0A3N1D322_9ACTN</name>
<dbReference type="PRINTS" id="PR00081">
    <property type="entry name" value="GDHRDH"/>
</dbReference>
<dbReference type="InterPro" id="IPR002347">
    <property type="entry name" value="SDR_fam"/>
</dbReference>